<dbReference type="InterPro" id="IPR005025">
    <property type="entry name" value="FMN_Rdtase-like_dom"/>
</dbReference>
<dbReference type="SUPFAM" id="SSF52218">
    <property type="entry name" value="Flavoproteins"/>
    <property type="match status" value="1"/>
</dbReference>
<evidence type="ECO:0000259" key="3">
    <source>
        <dbReference type="Pfam" id="PF03358"/>
    </source>
</evidence>
<dbReference type="InterPro" id="IPR051796">
    <property type="entry name" value="ISF_SsuE-like"/>
</dbReference>
<dbReference type="EMBL" id="DXET01000042">
    <property type="protein sequence ID" value="HIX80665.1"/>
    <property type="molecule type" value="Genomic_DNA"/>
</dbReference>
<evidence type="ECO:0000256" key="1">
    <source>
        <dbReference type="ARBA" id="ARBA00022630"/>
    </source>
</evidence>
<dbReference type="GO" id="GO:0016491">
    <property type="term" value="F:oxidoreductase activity"/>
    <property type="evidence" value="ECO:0007669"/>
    <property type="project" value="InterPro"/>
</dbReference>
<name>A0A9D2BL28_9FIRM</name>
<evidence type="ECO:0000313" key="4">
    <source>
        <dbReference type="EMBL" id="HIX80665.1"/>
    </source>
</evidence>
<dbReference type="Gene3D" id="3.40.50.360">
    <property type="match status" value="1"/>
</dbReference>
<dbReference type="Proteomes" id="UP000886724">
    <property type="component" value="Unassembled WGS sequence"/>
</dbReference>
<evidence type="ECO:0000313" key="5">
    <source>
        <dbReference type="Proteomes" id="UP000886724"/>
    </source>
</evidence>
<reference evidence="4" key="1">
    <citation type="journal article" date="2021" name="PeerJ">
        <title>Extensive microbial diversity within the chicken gut microbiome revealed by metagenomics and culture.</title>
        <authorList>
            <person name="Gilroy R."/>
            <person name="Ravi A."/>
            <person name="Getino M."/>
            <person name="Pursley I."/>
            <person name="Horton D.L."/>
            <person name="Alikhan N.F."/>
            <person name="Baker D."/>
            <person name="Gharbi K."/>
            <person name="Hall N."/>
            <person name="Watson M."/>
            <person name="Adriaenssens E.M."/>
            <person name="Foster-Nyarko E."/>
            <person name="Jarju S."/>
            <person name="Secka A."/>
            <person name="Antonio M."/>
            <person name="Oren A."/>
            <person name="Chaudhuri R.R."/>
            <person name="La Ragione R."/>
            <person name="Hildebrand F."/>
            <person name="Pallen M.J."/>
        </authorList>
    </citation>
    <scope>NUCLEOTIDE SEQUENCE</scope>
    <source>
        <strain evidence="4">ChiGjej1B1-14440</strain>
    </source>
</reference>
<accession>A0A9D2BL28</accession>
<protein>
    <submittedName>
        <fullName evidence="4">Flavodoxin family protein</fullName>
    </submittedName>
</protein>
<dbReference type="AlphaFoldDB" id="A0A9D2BL28"/>
<organism evidence="4 5">
    <name type="scientific">Candidatus Erysipelatoclostridium merdavium</name>
    <dbReference type="NCBI Taxonomy" id="2838566"/>
    <lineage>
        <taxon>Bacteria</taxon>
        <taxon>Bacillati</taxon>
        <taxon>Bacillota</taxon>
        <taxon>Erysipelotrichia</taxon>
        <taxon>Erysipelotrichales</taxon>
        <taxon>Erysipelotrichales incertae sedis</taxon>
    </lineage>
</organism>
<reference evidence="4" key="2">
    <citation type="submission" date="2021-04" db="EMBL/GenBank/DDBJ databases">
        <authorList>
            <person name="Gilroy R."/>
        </authorList>
    </citation>
    <scope>NUCLEOTIDE SEQUENCE</scope>
    <source>
        <strain evidence="4">ChiGjej1B1-14440</strain>
    </source>
</reference>
<sequence length="199" mass="22278">MKVIGINGSSRKDSNTTILIKYIFKELNKEGIETELVTLYDKKINPCRACFACNSRKNCVYKDDFNDVFNKMMNANGIILGSPVYMANISSSMQALLERAAVVLDMYKETLSIKYKAGASIVSLRRGGGLNAVDAMNHFFLNQQMIVVGSTYWNMVYGQLPGDVETDLEGIENMKNIGQNMAYVLKRLQKSDGNDSKRI</sequence>
<keyword evidence="2" id="KW-0288">FMN</keyword>
<proteinExistence type="predicted"/>
<gene>
    <name evidence="4" type="ORF">H9980_01680</name>
</gene>
<comment type="caution">
    <text evidence="4">The sequence shown here is derived from an EMBL/GenBank/DDBJ whole genome shotgun (WGS) entry which is preliminary data.</text>
</comment>
<dbReference type="PANTHER" id="PTHR43278:SF4">
    <property type="entry name" value="NAD(P)H-DEPENDENT FMN-CONTAINING OXIDOREDUCTASE YWQN-RELATED"/>
    <property type="match status" value="1"/>
</dbReference>
<feature type="domain" description="NADPH-dependent FMN reductase-like" evidence="3">
    <location>
        <begin position="1"/>
        <end position="155"/>
    </location>
</feature>
<evidence type="ECO:0000256" key="2">
    <source>
        <dbReference type="ARBA" id="ARBA00022643"/>
    </source>
</evidence>
<keyword evidence="1" id="KW-0285">Flavoprotein</keyword>
<dbReference type="Pfam" id="PF03358">
    <property type="entry name" value="FMN_red"/>
    <property type="match status" value="1"/>
</dbReference>
<dbReference type="PANTHER" id="PTHR43278">
    <property type="entry name" value="NAD(P)H-DEPENDENT FMN-CONTAINING OXIDOREDUCTASE YWQN-RELATED"/>
    <property type="match status" value="1"/>
</dbReference>
<dbReference type="InterPro" id="IPR029039">
    <property type="entry name" value="Flavoprotein-like_sf"/>
</dbReference>